<protein>
    <submittedName>
        <fullName evidence="6">Uncharacterized protein</fullName>
    </submittedName>
</protein>
<evidence type="ECO:0000256" key="2">
    <source>
        <dbReference type="ARBA" id="ARBA00009457"/>
    </source>
</evidence>
<evidence type="ECO:0000256" key="1">
    <source>
        <dbReference type="ARBA" id="ARBA00004141"/>
    </source>
</evidence>
<evidence type="ECO:0000313" key="7">
    <source>
        <dbReference type="Proteomes" id="UP001329825"/>
    </source>
</evidence>
<dbReference type="InterPro" id="IPR005045">
    <property type="entry name" value="CDC50/LEM3_fam"/>
</dbReference>
<dbReference type="RefSeq" id="XP_062792740.1">
    <property type="nucleotide sequence ID" value="XM_062936689.1"/>
</dbReference>
<evidence type="ECO:0000256" key="3">
    <source>
        <dbReference type="ARBA" id="ARBA00022692"/>
    </source>
</evidence>
<keyword evidence="5" id="KW-0472">Membrane</keyword>
<dbReference type="Proteomes" id="UP001329825">
    <property type="component" value="Chromosome 6"/>
</dbReference>
<name>A0ABZ1D3L5_9TREE</name>
<evidence type="ECO:0000256" key="4">
    <source>
        <dbReference type="ARBA" id="ARBA00022989"/>
    </source>
</evidence>
<dbReference type="PANTHER" id="PTHR10926:SF0">
    <property type="entry name" value="CDC50, ISOFORM A"/>
    <property type="match status" value="1"/>
</dbReference>
<keyword evidence="7" id="KW-1185">Reference proteome</keyword>
<reference evidence="6 7" key="1">
    <citation type="submission" date="2024-01" db="EMBL/GenBank/DDBJ databases">
        <title>Comparative genomics of Cryptococcus and Kwoniella reveals pathogenesis evolution and contrasting modes of karyotype evolution via chromosome fusion or intercentromeric recombination.</title>
        <authorList>
            <person name="Coelho M.A."/>
            <person name="David-Palma M."/>
            <person name="Shea T."/>
            <person name="Bowers K."/>
            <person name="McGinley-Smith S."/>
            <person name="Mohammad A.W."/>
            <person name="Gnirke A."/>
            <person name="Yurkov A.M."/>
            <person name="Nowrousian M."/>
            <person name="Sun S."/>
            <person name="Cuomo C.A."/>
            <person name="Heitman J."/>
        </authorList>
    </citation>
    <scope>NUCLEOTIDE SEQUENCE [LARGE SCALE GENOMIC DNA]</scope>
    <source>
        <strain evidence="6">CBS 11374</strain>
    </source>
</reference>
<evidence type="ECO:0000256" key="5">
    <source>
        <dbReference type="ARBA" id="ARBA00023136"/>
    </source>
</evidence>
<accession>A0ABZ1D3L5</accession>
<organism evidence="6 7">
    <name type="scientific">Kwoniella shivajii</name>
    <dbReference type="NCBI Taxonomy" id="564305"/>
    <lineage>
        <taxon>Eukaryota</taxon>
        <taxon>Fungi</taxon>
        <taxon>Dikarya</taxon>
        <taxon>Basidiomycota</taxon>
        <taxon>Agaricomycotina</taxon>
        <taxon>Tremellomycetes</taxon>
        <taxon>Tremellales</taxon>
        <taxon>Cryptococcaceae</taxon>
        <taxon>Kwoniella</taxon>
    </lineage>
</organism>
<dbReference type="GeneID" id="87957106"/>
<comment type="subcellular location">
    <subcellularLocation>
        <location evidence="1">Membrane</location>
        <topology evidence="1">Multi-pass membrane protein</topology>
    </subcellularLocation>
</comment>
<sequence>MSLDTTQLKGDYRSTSQIDDGDCKPITSSGGKPYYPCGLIANSVFNDGAQNETYDFTEKGIAWGGIAKNYVETPDYPSPSDVLPPPNWARRYPNGYESFPNLREDEHFQVWMRIAALPTFRKLWARNDNDVMTQGRYRVNAYMMLSWNQPR</sequence>
<dbReference type="PANTHER" id="PTHR10926">
    <property type="entry name" value="CELL CYCLE CONTROL PROTEIN 50"/>
    <property type="match status" value="1"/>
</dbReference>
<keyword evidence="4" id="KW-1133">Transmembrane helix</keyword>
<evidence type="ECO:0000313" key="6">
    <source>
        <dbReference type="EMBL" id="WRT68000.1"/>
    </source>
</evidence>
<comment type="similarity">
    <text evidence="2">Belongs to the CDC50/LEM3 family.</text>
</comment>
<proteinExistence type="inferred from homology"/>
<gene>
    <name evidence="6" type="ORF">IL334_004975</name>
</gene>
<dbReference type="Pfam" id="PF03381">
    <property type="entry name" value="CDC50"/>
    <property type="match status" value="1"/>
</dbReference>
<keyword evidence="3" id="KW-0812">Transmembrane</keyword>
<dbReference type="EMBL" id="CP141886">
    <property type="protein sequence ID" value="WRT68000.1"/>
    <property type="molecule type" value="Genomic_DNA"/>
</dbReference>